<dbReference type="EMBL" id="VCHX02000050">
    <property type="protein sequence ID" value="TPQ23311.1"/>
    <property type="molecule type" value="Genomic_DNA"/>
</dbReference>
<gene>
    <name evidence="1" type="ORF">FGD71_004770</name>
</gene>
<accession>A0A505DPV6</accession>
<evidence type="ECO:0000313" key="2">
    <source>
        <dbReference type="Proteomes" id="UP000317378"/>
    </source>
</evidence>
<reference evidence="1 2" key="1">
    <citation type="submission" date="2019-06" db="EMBL/GenBank/DDBJ databases">
        <title>Streptomyces sporangiiformans sp. nov., a novel actinomycete isolated from soil in Mount Song.</title>
        <authorList>
            <person name="Han L."/>
        </authorList>
    </citation>
    <scope>NUCLEOTIDE SEQUENCE [LARGE SCALE GENOMIC DNA]</scope>
    <source>
        <strain evidence="1 2">NEAU-SSA 1</strain>
    </source>
</reference>
<evidence type="ECO:0000313" key="1">
    <source>
        <dbReference type="EMBL" id="TPQ23311.1"/>
    </source>
</evidence>
<organism evidence="1 2">
    <name type="scientific">Streptomyces sporangiiformans</name>
    <dbReference type="NCBI Taxonomy" id="2315329"/>
    <lineage>
        <taxon>Bacteria</taxon>
        <taxon>Bacillati</taxon>
        <taxon>Actinomycetota</taxon>
        <taxon>Actinomycetes</taxon>
        <taxon>Kitasatosporales</taxon>
        <taxon>Streptomycetaceae</taxon>
        <taxon>Streptomyces</taxon>
    </lineage>
</organism>
<protein>
    <submittedName>
        <fullName evidence="1">Uncharacterized protein</fullName>
    </submittedName>
</protein>
<proteinExistence type="predicted"/>
<dbReference type="OrthoDB" id="4232000at2"/>
<comment type="caution">
    <text evidence="1">The sequence shown here is derived from an EMBL/GenBank/DDBJ whole genome shotgun (WGS) entry which is preliminary data.</text>
</comment>
<sequence>MTDSGGRTTFLTCYADLHGYGWNHVDLFVHDSAGREINWVHWHVDEDGPDAADRATARVEPALRRTSDWEHGIRADGSSYWIAQAAWDE</sequence>
<dbReference type="RefSeq" id="WP_119099115.1">
    <property type="nucleotide sequence ID" value="NZ_QXMJ01000050.1"/>
</dbReference>
<name>A0A505DPV6_9ACTN</name>
<dbReference type="Proteomes" id="UP000317378">
    <property type="component" value="Unassembled WGS sequence"/>
</dbReference>
<dbReference type="AlphaFoldDB" id="A0A505DPV6"/>
<keyword evidence="2" id="KW-1185">Reference proteome</keyword>